<evidence type="ECO:0000313" key="1">
    <source>
        <dbReference type="EMBL" id="RCV40233.1"/>
    </source>
</evidence>
<protein>
    <submittedName>
        <fullName evidence="1">Uncharacterized protein</fullName>
    </submittedName>
</protein>
<dbReference type="STRING" id="4555.A0A368SCY9"/>
<sequence length="105" mass="11881">MICGWGQSMWKTLPWLISWRSRTHRRQGGTSAPTSESIPHWSDFAAKVAELYPNYKVPKFPKDDTQPGLVRAEVVGSKKLIAMGMQFSPMEKIIRDLKSRGSISC</sequence>
<reference evidence="1" key="1">
    <citation type="journal article" date="2012" name="Nat. Biotechnol.">
        <title>Reference genome sequence of the model plant Setaria.</title>
        <authorList>
            <person name="Bennetzen J.L."/>
            <person name="Schmutz J."/>
            <person name="Wang H."/>
            <person name="Percifield R."/>
            <person name="Hawkins J."/>
            <person name="Pontaroli A.C."/>
            <person name="Estep M."/>
            <person name="Feng L."/>
            <person name="Vaughn J.N."/>
            <person name="Grimwood J."/>
            <person name="Jenkins J."/>
            <person name="Barry K."/>
            <person name="Lindquist E."/>
            <person name="Hellsten U."/>
            <person name="Deshpande S."/>
            <person name="Wang X."/>
            <person name="Wu X."/>
            <person name="Mitros T."/>
            <person name="Triplett J."/>
            <person name="Yang X."/>
            <person name="Ye C.Y."/>
            <person name="Mauro-Herrera M."/>
            <person name="Wang L."/>
            <person name="Li P."/>
            <person name="Sharma M."/>
            <person name="Sharma R."/>
            <person name="Ronald P.C."/>
            <person name="Panaud O."/>
            <person name="Kellogg E.A."/>
            <person name="Brutnell T.P."/>
            <person name="Doust A.N."/>
            <person name="Tuskan G.A."/>
            <person name="Rokhsar D."/>
            <person name="Devos K.M."/>
        </authorList>
    </citation>
    <scope>NUCLEOTIDE SEQUENCE [LARGE SCALE GENOMIC DNA]</scope>
    <source>
        <strain evidence="1">Yugu1</strain>
    </source>
</reference>
<dbReference type="Gene3D" id="3.40.50.720">
    <property type="entry name" value="NAD(P)-binding Rossmann-like Domain"/>
    <property type="match status" value="1"/>
</dbReference>
<dbReference type="EMBL" id="CM003536">
    <property type="protein sequence ID" value="RCV40233.1"/>
    <property type="molecule type" value="Genomic_DNA"/>
</dbReference>
<reference evidence="1" key="2">
    <citation type="submission" date="2015-07" db="EMBL/GenBank/DDBJ databases">
        <authorList>
            <person name="Noorani M."/>
        </authorList>
    </citation>
    <scope>NUCLEOTIDE SEQUENCE</scope>
    <source>
        <strain evidence="1">Yugu1</strain>
    </source>
</reference>
<gene>
    <name evidence="1" type="ORF">SETIT_9G036300v2</name>
</gene>
<dbReference type="OrthoDB" id="2735536at2759"/>
<accession>A0A368SCY9</accession>
<name>A0A368SCY9_SETIT</name>
<proteinExistence type="predicted"/>
<dbReference type="AlphaFoldDB" id="A0A368SCY9"/>
<organism evidence="1">
    <name type="scientific">Setaria italica</name>
    <name type="common">Foxtail millet</name>
    <name type="synonym">Panicum italicum</name>
    <dbReference type="NCBI Taxonomy" id="4555"/>
    <lineage>
        <taxon>Eukaryota</taxon>
        <taxon>Viridiplantae</taxon>
        <taxon>Streptophyta</taxon>
        <taxon>Embryophyta</taxon>
        <taxon>Tracheophyta</taxon>
        <taxon>Spermatophyta</taxon>
        <taxon>Magnoliopsida</taxon>
        <taxon>Liliopsida</taxon>
        <taxon>Poales</taxon>
        <taxon>Poaceae</taxon>
        <taxon>PACMAD clade</taxon>
        <taxon>Panicoideae</taxon>
        <taxon>Panicodae</taxon>
        <taxon>Paniceae</taxon>
        <taxon>Cenchrinae</taxon>
        <taxon>Setaria</taxon>
    </lineage>
</organism>